<protein>
    <recommendedName>
        <fullName evidence="5">ATP-binding protein</fullName>
    </recommendedName>
</protein>
<dbReference type="SUPFAM" id="SSF52540">
    <property type="entry name" value="P-loop containing nucleoside triphosphate hydrolases"/>
    <property type="match status" value="1"/>
</dbReference>
<feature type="domain" description="AAA" evidence="1">
    <location>
        <begin position="20"/>
        <end position="149"/>
    </location>
</feature>
<reference evidence="3 4" key="1">
    <citation type="submission" date="2011-04" db="EMBL/GenBank/DDBJ databases">
        <authorList>
            <person name="Harkins D.M."/>
            <person name="Madupu R."/>
            <person name="Durkin A.S."/>
            <person name="Torralba M."/>
            <person name="Methe B."/>
            <person name="Sutton G.G."/>
            <person name="Nelson K.E."/>
        </authorList>
    </citation>
    <scope>NUCLEOTIDE SEQUENCE [LARGE SCALE GENOMIC DNA]</scope>
    <source>
        <strain evidence="3 4">UPII 199-6</strain>
    </source>
</reference>
<evidence type="ECO:0000259" key="1">
    <source>
        <dbReference type="Pfam" id="PF13173"/>
    </source>
</evidence>
<dbReference type="Pfam" id="PF13635">
    <property type="entry name" value="DUF4143"/>
    <property type="match status" value="1"/>
</dbReference>
<dbReference type="InterPro" id="IPR027417">
    <property type="entry name" value="P-loop_NTPase"/>
</dbReference>
<evidence type="ECO:0000313" key="4">
    <source>
        <dbReference type="Proteomes" id="UP000004018"/>
    </source>
</evidence>
<sequence length="404" mass="46904">MIKREMYMSRIRPFIGNDLVKVLTGIRRSGKSVMLALIQEKIMASGVDRAQFISINFENMSNAGLCTAQALHDEIIRRAAQISGKVYLFFDEIQEVQDWEKCINSFRVELDCDIYITGSNAKLLSGELATYLAGRYVEFVIYPFSFDEFIQLYRTIFPEADVRTCFNRYLTAGGMPYLANLRYEETACRQYLQDLFNSVELKDIVQRNKVRDVDMLERIITYATANIGTTFSSTAISKYLKSEGRSVSPETVLGYLKACTDAFLFYQVKRQDLRGKKILTVNEKYYMADHGVREAVFGGNQRDINLVLENIVYLELRRRGYDVTVGKMGDKEIDFICELQGNRLYIQVAYLLASEDTIRREFGVYERVRDNYPKYVLTLDEFGMSRNGIKHQNIRDFLLEKEWR</sequence>
<dbReference type="Proteomes" id="UP000004018">
    <property type="component" value="Unassembled WGS sequence"/>
</dbReference>
<evidence type="ECO:0000313" key="3">
    <source>
        <dbReference type="EMBL" id="EGL40498.1"/>
    </source>
</evidence>
<comment type="caution">
    <text evidence="3">The sequence shown here is derived from an EMBL/GenBank/DDBJ whole genome shotgun (WGS) entry which is preliminary data.</text>
</comment>
<dbReference type="RefSeq" id="WP_007391082.1">
    <property type="nucleotide sequence ID" value="NZ_AFIJ01000026.1"/>
</dbReference>
<evidence type="ECO:0000259" key="2">
    <source>
        <dbReference type="Pfam" id="PF13635"/>
    </source>
</evidence>
<feature type="domain" description="DUF4143" evidence="2">
    <location>
        <begin position="202"/>
        <end position="349"/>
    </location>
</feature>
<name>A0ABP2L6H0_9FIRM</name>
<dbReference type="InterPro" id="IPR025420">
    <property type="entry name" value="DUF4143"/>
</dbReference>
<dbReference type="PANTHER" id="PTHR33295">
    <property type="entry name" value="ATPASE"/>
    <property type="match status" value="1"/>
</dbReference>
<dbReference type="EMBL" id="AFIJ01000026">
    <property type="protein sequence ID" value="EGL40498.1"/>
    <property type="molecule type" value="Genomic_DNA"/>
</dbReference>
<dbReference type="InterPro" id="IPR041682">
    <property type="entry name" value="AAA_14"/>
</dbReference>
<proteinExistence type="predicted"/>
<dbReference type="Pfam" id="PF13173">
    <property type="entry name" value="AAA_14"/>
    <property type="match status" value="1"/>
</dbReference>
<dbReference type="PANTHER" id="PTHR33295:SF20">
    <property type="entry name" value="ATPASE"/>
    <property type="match status" value="1"/>
</dbReference>
<gene>
    <name evidence="3" type="ORF">HMPREF1039_1283</name>
</gene>
<keyword evidence="4" id="KW-1185">Reference proteome</keyword>
<evidence type="ECO:0008006" key="5">
    <source>
        <dbReference type="Google" id="ProtNLM"/>
    </source>
</evidence>
<accession>A0ABP2L6H0</accession>
<organism evidence="3 4">
    <name type="scientific">Megasphaera lornae</name>
    <dbReference type="NCBI Taxonomy" id="1000568"/>
    <lineage>
        <taxon>Bacteria</taxon>
        <taxon>Bacillati</taxon>
        <taxon>Bacillota</taxon>
        <taxon>Negativicutes</taxon>
        <taxon>Veillonellales</taxon>
        <taxon>Veillonellaceae</taxon>
        <taxon>Megasphaera</taxon>
    </lineage>
</organism>